<dbReference type="PROSITE" id="PS51352">
    <property type="entry name" value="THIOREDOXIN_2"/>
    <property type="match status" value="1"/>
</dbReference>
<proteinExistence type="predicted"/>
<keyword evidence="1" id="KW-1015">Disulfide bond</keyword>
<comment type="caution">
    <text evidence="4">The sequence shown here is derived from an EMBL/GenBank/DDBJ whole genome shotgun (WGS) entry which is preliminary data.</text>
</comment>
<evidence type="ECO:0000313" key="5">
    <source>
        <dbReference type="Proteomes" id="UP000682733"/>
    </source>
</evidence>
<name>A0A8S2LFW5_9BILA</name>
<dbReference type="Gene3D" id="3.40.30.10">
    <property type="entry name" value="Glutaredoxin"/>
    <property type="match status" value="1"/>
</dbReference>
<dbReference type="PRINTS" id="PR00421">
    <property type="entry name" value="THIOREDOXIN"/>
</dbReference>
<evidence type="ECO:0000259" key="2">
    <source>
        <dbReference type="PROSITE" id="PS51352"/>
    </source>
</evidence>
<feature type="domain" description="Thioredoxin" evidence="2">
    <location>
        <begin position="127"/>
        <end position="288"/>
    </location>
</feature>
<dbReference type="Proteomes" id="UP000682733">
    <property type="component" value="Unassembled WGS sequence"/>
</dbReference>
<dbReference type="PANTHER" id="PTHR46115">
    <property type="entry name" value="THIOREDOXIN-LIKE PROTEIN 1"/>
    <property type="match status" value="1"/>
</dbReference>
<dbReference type="EMBL" id="CAJNOK010010645">
    <property type="protein sequence ID" value="CAF1121147.1"/>
    <property type="molecule type" value="Genomic_DNA"/>
</dbReference>
<protein>
    <recommendedName>
        <fullName evidence="2">Thioredoxin domain-containing protein</fullName>
    </recommendedName>
</protein>
<accession>A0A8S2LFW5</accession>
<evidence type="ECO:0000313" key="3">
    <source>
        <dbReference type="EMBL" id="CAF1121147.1"/>
    </source>
</evidence>
<dbReference type="SUPFAM" id="SSF52833">
    <property type="entry name" value="Thioredoxin-like"/>
    <property type="match status" value="1"/>
</dbReference>
<feature type="non-terminal residue" evidence="4">
    <location>
        <position position="288"/>
    </location>
</feature>
<dbReference type="InterPro" id="IPR013766">
    <property type="entry name" value="Thioredoxin_domain"/>
</dbReference>
<dbReference type="CDD" id="cd02947">
    <property type="entry name" value="TRX_family"/>
    <property type="match status" value="1"/>
</dbReference>
<dbReference type="Pfam" id="PF00085">
    <property type="entry name" value="Thioredoxin"/>
    <property type="match status" value="1"/>
</dbReference>
<dbReference type="AlphaFoldDB" id="A0A8S2LFW5"/>
<organism evidence="4 5">
    <name type="scientific">Didymodactylos carnosus</name>
    <dbReference type="NCBI Taxonomy" id="1234261"/>
    <lineage>
        <taxon>Eukaryota</taxon>
        <taxon>Metazoa</taxon>
        <taxon>Spiralia</taxon>
        <taxon>Gnathifera</taxon>
        <taxon>Rotifera</taxon>
        <taxon>Eurotatoria</taxon>
        <taxon>Bdelloidea</taxon>
        <taxon>Philodinida</taxon>
        <taxon>Philodinidae</taxon>
        <taxon>Didymodactylos</taxon>
    </lineage>
</organism>
<evidence type="ECO:0000313" key="4">
    <source>
        <dbReference type="EMBL" id="CAF3898486.1"/>
    </source>
</evidence>
<dbReference type="EMBL" id="CAJOBA010018118">
    <property type="protein sequence ID" value="CAF3898486.1"/>
    <property type="molecule type" value="Genomic_DNA"/>
</dbReference>
<evidence type="ECO:0000256" key="1">
    <source>
        <dbReference type="ARBA" id="ARBA00023157"/>
    </source>
</evidence>
<reference evidence="4" key="1">
    <citation type="submission" date="2021-02" db="EMBL/GenBank/DDBJ databases">
        <authorList>
            <person name="Nowell W R."/>
        </authorList>
    </citation>
    <scope>NUCLEOTIDE SEQUENCE</scope>
</reference>
<gene>
    <name evidence="3" type="ORF">OVA965_LOCUS20186</name>
    <name evidence="4" type="ORF">TMI583_LOCUS20595</name>
</gene>
<dbReference type="Proteomes" id="UP000677228">
    <property type="component" value="Unassembled WGS sequence"/>
</dbReference>
<sequence>EISQFDELNVTKLDDYYKIKYDILEYVQQVKYALGDTRQYWTNEEQKQAHVTIDKFNEQIVLQTTIENCEQLKIDYEKFKEETKKYVELYERIEKSQSVIDDISSVTHQYEYIFTEDEKQNIENLCEEFSKLMENINMTDTTADSQIQTQVEKIQQAFKPLEEKIQHEKRQTEANEDIYVKHIVNHEDFEKLVKEENSSKKLILIDFTATWCSPCQAIKPWFIAQAKLKYNEIIFVKVDVDENEETSAAYKINAMPTFVFIKDQKEIVEARTTGADKVRLLEMIEKYK</sequence>
<dbReference type="InterPro" id="IPR036249">
    <property type="entry name" value="Thioredoxin-like_sf"/>
</dbReference>